<dbReference type="SUPFAM" id="SSF52833">
    <property type="entry name" value="Thioredoxin-like"/>
    <property type="match status" value="1"/>
</dbReference>
<dbReference type="InterPro" id="IPR041737">
    <property type="entry name" value="SoxW"/>
</dbReference>
<evidence type="ECO:0000259" key="2">
    <source>
        <dbReference type="Pfam" id="PF13098"/>
    </source>
</evidence>
<sequence length="194" mass="22015">MIRLFIVSLLLSIAAVPAIGAEIGEDGLHKQDWFTITFRDIAEDIAAAEEQGKRLALMFEQRGCIYCKEVHEKVLTDPQVRAFIKDNFMVVQYNLYGDEEVIDTDGEELTEKTAARRWGVLFTPTILFMPESPVDGQNARQSAVAAMPGAFRKGTFLDMFSWVRAKGYDGEEGFQQYHARRIRERNEAGQENTD</sequence>
<gene>
    <name evidence="3" type="primary">soxW</name>
    <name evidence="3" type="ORF">ws406H10_0004</name>
</gene>
<organism evidence="3">
    <name type="scientific">uncultured bacterium ws406H10</name>
    <dbReference type="NCBI Taxonomy" id="1131831"/>
    <lineage>
        <taxon>Bacteria</taxon>
        <taxon>environmental samples</taxon>
    </lineage>
</organism>
<dbReference type="InterPro" id="IPR012336">
    <property type="entry name" value="Thioredoxin-like_fold"/>
</dbReference>
<feature type="chain" id="PRO_5003653504" evidence="1">
    <location>
        <begin position="21"/>
        <end position="194"/>
    </location>
</feature>
<dbReference type="InterPro" id="IPR036249">
    <property type="entry name" value="Thioredoxin-like_sf"/>
</dbReference>
<protein>
    <submittedName>
        <fullName evidence="3">Sulfur/thiosulfate oxidation protein SoxW</fullName>
    </submittedName>
</protein>
<dbReference type="CDD" id="cd02951">
    <property type="entry name" value="SoxW"/>
    <property type="match status" value="1"/>
</dbReference>
<dbReference type="Pfam" id="PF13098">
    <property type="entry name" value="Thioredoxin_2"/>
    <property type="match status" value="1"/>
</dbReference>
<dbReference type="AlphaFoldDB" id="I1X5E1"/>
<keyword evidence="1" id="KW-0732">Signal</keyword>
<feature type="signal peptide" evidence="1">
    <location>
        <begin position="1"/>
        <end position="20"/>
    </location>
</feature>
<dbReference type="Gene3D" id="3.40.30.10">
    <property type="entry name" value="Glutaredoxin"/>
    <property type="match status" value="1"/>
</dbReference>
<evidence type="ECO:0000313" key="3">
    <source>
        <dbReference type="EMBL" id="AFI78716.1"/>
    </source>
</evidence>
<name>I1X5E1_9BACT</name>
<feature type="domain" description="Thioredoxin-like fold" evidence="2">
    <location>
        <begin position="48"/>
        <end position="132"/>
    </location>
</feature>
<evidence type="ECO:0000256" key="1">
    <source>
        <dbReference type="SAM" id="SignalP"/>
    </source>
</evidence>
<proteinExistence type="predicted"/>
<dbReference type="EMBL" id="JQ256789">
    <property type="protein sequence ID" value="AFI78716.1"/>
    <property type="molecule type" value="Genomic_DNA"/>
</dbReference>
<reference evidence="3" key="1">
    <citation type="journal article" date="2012" name="ISME J.">
        <title>Roseobacter clade bacteria are abundant in coastal sediments and encode a novel combination of sulfur oxidation genes.</title>
        <authorList>
            <person name="Lenk S."/>
            <person name="Moraru C."/>
            <person name="Hahnke S."/>
            <person name="Arnds J."/>
            <person name="Richter M."/>
            <person name="Kube M."/>
            <person name="Reinhardt R."/>
            <person name="Brinkhoff T."/>
            <person name="Harder J."/>
            <person name="Amann R."/>
            <person name="Mussmann M."/>
        </authorList>
    </citation>
    <scope>NUCLEOTIDE SEQUENCE</scope>
</reference>
<accession>I1X5E1</accession>